<gene>
    <name evidence="4" type="ORF">APICC_08800</name>
</gene>
<dbReference type="EMBL" id="KZ288210">
    <property type="protein sequence ID" value="PBC32981.1"/>
    <property type="molecule type" value="Genomic_DNA"/>
</dbReference>
<dbReference type="InterPro" id="IPR003599">
    <property type="entry name" value="Ig_sub"/>
</dbReference>
<dbReference type="FunFam" id="2.60.40.10:FF:000437">
    <property type="entry name" value="Beat-IIIc, isoform A"/>
    <property type="match status" value="1"/>
</dbReference>
<feature type="region of interest" description="Disordered" evidence="1">
    <location>
        <begin position="305"/>
        <end position="349"/>
    </location>
</feature>
<name>A0A2A3EPL6_APICC</name>
<evidence type="ECO:0000313" key="5">
    <source>
        <dbReference type="Proteomes" id="UP000242457"/>
    </source>
</evidence>
<accession>A0A2A3EPL6</accession>
<dbReference type="PANTHER" id="PTHR21261">
    <property type="entry name" value="BEAT PROTEIN"/>
    <property type="match status" value="1"/>
</dbReference>
<feature type="transmembrane region" description="Helical" evidence="2">
    <location>
        <begin position="20"/>
        <end position="36"/>
    </location>
</feature>
<keyword evidence="2" id="KW-1133">Transmembrane helix</keyword>
<dbReference type="SMART" id="SM00409">
    <property type="entry name" value="IG"/>
    <property type="match status" value="1"/>
</dbReference>
<dbReference type="Pfam" id="PF13895">
    <property type="entry name" value="Ig_2"/>
    <property type="match status" value="1"/>
</dbReference>
<dbReference type="Gene3D" id="2.60.40.10">
    <property type="entry name" value="Immunoglobulins"/>
    <property type="match status" value="1"/>
</dbReference>
<keyword evidence="2" id="KW-0472">Membrane</keyword>
<dbReference type="Proteomes" id="UP000242457">
    <property type="component" value="Unassembled WGS sequence"/>
</dbReference>
<feature type="compositionally biased region" description="Low complexity" evidence="1">
    <location>
        <begin position="322"/>
        <end position="340"/>
    </location>
</feature>
<dbReference type="AlphaFoldDB" id="A0A2A3EPL6"/>
<proteinExistence type="predicted"/>
<organism evidence="4 5">
    <name type="scientific">Apis cerana cerana</name>
    <name type="common">Oriental honeybee</name>
    <dbReference type="NCBI Taxonomy" id="94128"/>
    <lineage>
        <taxon>Eukaryota</taxon>
        <taxon>Metazoa</taxon>
        <taxon>Ecdysozoa</taxon>
        <taxon>Arthropoda</taxon>
        <taxon>Hexapoda</taxon>
        <taxon>Insecta</taxon>
        <taxon>Pterygota</taxon>
        <taxon>Neoptera</taxon>
        <taxon>Endopterygota</taxon>
        <taxon>Hymenoptera</taxon>
        <taxon>Apocrita</taxon>
        <taxon>Aculeata</taxon>
        <taxon>Apoidea</taxon>
        <taxon>Anthophila</taxon>
        <taxon>Apidae</taxon>
        <taxon>Apis</taxon>
    </lineage>
</organism>
<protein>
    <recommendedName>
        <fullName evidence="3">Ig-like domain-containing protein</fullName>
    </recommendedName>
</protein>
<dbReference type="InterPro" id="IPR036179">
    <property type="entry name" value="Ig-like_dom_sf"/>
</dbReference>
<feature type="domain" description="Ig-like" evidence="3">
    <location>
        <begin position="59"/>
        <end position="170"/>
    </location>
</feature>
<dbReference type="OrthoDB" id="6419989at2759"/>
<keyword evidence="2" id="KW-0812">Transmembrane</keyword>
<dbReference type="PANTHER" id="PTHR21261:SF8">
    <property type="entry name" value="BEATEN PATH IA, ISOFORM B-RELATED"/>
    <property type="match status" value="1"/>
</dbReference>
<dbReference type="InterPro" id="IPR007110">
    <property type="entry name" value="Ig-like_dom"/>
</dbReference>
<dbReference type="SUPFAM" id="SSF48726">
    <property type="entry name" value="Immunoglobulin"/>
    <property type="match status" value="1"/>
</dbReference>
<dbReference type="STRING" id="94128.A0A2A3EPL6"/>
<dbReference type="InterPro" id="IPR013783">
    <property type="entry name" value="Ig-like_fold"/>
</dbReference>
<sequence>MKELSWLPDILQFTVTKLPRFTVIVVLSLVVVKTLGCRKCNSRDTIHAILLICIGVYHPDWVRIAKGICSGLREVRIQIPTAVKKGDSAILNCWYDTEGDPLYTVKWYKGGREFYRYAPNEIPIFKTFPIGNLTVKKSESNATQVALTNLELDAAGVYSCEVSADAPSFQTACVQDTMNIVAEENLTDERTGAACKKNPLKPHVRTYSPLDTNESEWQISQIGLQFLVTHEHFAGGKLKIRCSASIYDIYWQSTEVSFEEDRAPPKVIQYQPAATIVGIDYLQPPPNFQTGQKKPDGHVGVKAALQRHAQTARSRKHNDAGSNSSSSSISSSNSNSNNNNGGQSADHQQ</sequence>
<dbReference type="PROSITE" id="PS50835">
    <property type="entry name" value="IG_LIKE"/>
    <property type="match status" value="1"/>
</dbReference>
<evidence type="ECO:0000256" key="2">
    <source>
        <dbReference type="SAM" id="Phobius"/>
    </source>
</evidence>
<evidence type="ECO:0000259" key="3">
    <source>
        <dbReference type="PROSITE" id="PS50835"/>
    </source>
</evidence>
<keyword evidence="5" id="KW-1185">Reference proteome</keyword>
<reference evidence="4 5" key="1">
    <citation type="submission" date="2014-07" db="EMBL/GenBank/DDBJ databases">
        <title>Genomic and transcriptomic analysis on Apis cerana provide comprehensive insights into honey bee biology.</title>
        <authorList>
            <person name="Diao Q."/>
            <person name="Sun L."/>
            <person name="Zheng H."/>
            <person name="Zheng H."/>
            <person name="Xu S."/>
            <person name="Wang S."/>
            <person name="Zeng Z."/>
            <person name="Hu F."/>
            <person name="Su S."/>
            <person name="Wu J."/>
        </authorList>
    </citation>
    <scope>NUCLEOTIDE SEQUENCE [LARGE SCALE GENOMIC DNA]</scope>
    <source>
        <tissue evidence="4">Pupae without intestine</tissue>
    </source>
</reference>
<evidence type="ECO:0000313" key="4">
    <source>
        <dbReference type="EMBL" id="PBC32981.1"/>
    </source>
</evidence>
<evidence type="ECO:0000256" key="1">
    <source>
        <dbReference type="SAM" id="MobiDB-lite"/>
    </source>
</evidence>